<protein>
    <submittedName>
        <fullName evidence="3">Uncharacterized protein</fullName>
    </submittedName>
</protein>
<feature type="compositionally biased region" description="Low complexity" evidence="1">
    <location>
        <begin position="407"/>
        <end position="432"/>
    </location>
</feature>
<keyword evidence="2" id="KW-1185">Reference proteome</keyword>
<feature type="region of interest" description="Disordered" evidence="1">
    <location>
        <begin position="382"/>
        <end position="443"/>
    </location>
</feature>
<dbReference type="Proteomes" id="UP000887540">
    <property type="component" value="Unplaced"/>
</dbReference>
<reference evidence="3" key="1">
    <citation type="submission" date="2022-11" db="UniProtKB">
        <authorList>
            <consortium name="WormBaseParasite"/>
        </authorList>
    </citation>
    <scope>IDENTIFICATION</scope>
</reference>
<evidence type="ECO:0000313" key="2">
    <source>
        <dbReference type="Proteomes" id="UP000887540"/>
    </source>
</evidence>
<evidence type="ECO:0000256" key="1">
    <source>
        <dbReference type="SAM" id="MobiDB-lite"/>
    </source>
</evidence>
<proteinExistence type="predicted"/>
<feature type="compositionally biased region" description="Low complexity" evidence="1">
    <location>
        <begin position="383"/>
        <end position="394"/>
    </location>
</feature>
<sequence length="443" mass="50019">MQTFRQYLEPTLPPLSNEWKSTLFGPKGIFTEIFHFVNEKRQQTLQKVPQADLPPSKELDFTKLLDTLLLKSQNGNFDEPLPELPFIGICNRLSCGDIYRAIDEFKKSELFSNFQTALSLIQDPKGWDIIGQVLENPELIENFAGKSGNSIQDLWGKIAGAKTHNGSTKYKGDMEVLPEDGDLGTDFTSLIEEKKGPPKIRKPNERELPEISLNIDGADYYSAVDKGKEDEHEIIDVEEETIPVMTTSRIPKPNERELPEISLNIDGADYYSAVDKGKEDEPEMIDVEEENLPVMTISSTTTSTTTTEEEKINLPIDSLPEISESIDAIPEDYEVMTLEKQIEETIPPRAKSIQNLTSYETSKEVETKPNAFQRRFITVESNTTSTTTTTSPTTRAVRKKVSRTSKTHTTTPIPTRASRASKTYTTTPTPTTRKNFRRSDDYY</sequence>
<dbReference type="AlphaFoldDB" id="A0A914D3I9"/>
<dbReference type="WBParaSite" id="ACRNAN_scaffold17894.g18167.t1">
    <property type="protein sequence ID" value="ACRNAN_scaffold17894.g18167.t1"/>
    <property type="gene ID" value="ACRNAN_scaffold17894.g18167"/>
</dbReference>
<evidence type="ECO:0000313" key="3">
    <source>
        <dbReference type="WBParaSite" id="ACRNAN_scaffold17894.g18167.t1"/>
    </source>
</evidence>
<accession>A0A914D3I9</accession>
<name>A0A914D3I9_9BILA</name>
<organism evidence="2 3">
    <name type="scientific">Acrobeloides nanus</name>
    <dbReference type="NCBI Taxonomy" id="290746"/>
    <lineage>
        <taxon>Eukaryota</taxon>
        <taxon>Metazoa</taxon>
        <taxon>Ecdysozoa</taxon>
        <taxon>Nematoda</taxon>
        <taxon>Chromadorea</taxon>
        <taxon>Rhabditida</taxon>
        <taxon>Tylenchina</taxon>
        <taxon>Cephalobomorpha</taxon>
        <taxon>Cephaloboidea</taxon>
        <taxon>Cephalobidae</taxon>
        <taxon>Acrobeloides</taxon>
    </lineage>
</organism>
<feature type="compositionally biased region" description="Basic residues" evidence="1">
    <location>
        <begin position="396"/>
        <end position="406"/>
    </location>
</feature>